<dbReference type="InterPro" id="IPR000719">
    <property type="entry name" value="Prot_kinase_dom"/>
</dbReference>
<accession>A0ABQ6MMY8</accession>
<feature type="coiled-coil region" evidence="1">
    <location>
        <begin position="516"/>
        <end position="641"/>
    </location>
</feature>
<proteinExistence type="predicted"/>
<gene>
    <name evidence="3" type="ORF">TeGR_g12095</name>
</gene>
<dbReference type="Proteomes" id="UP001165060">
    <property type="component" value="Unassembled WGS sequence"/>
</dbReference>
<evidence type="ECO:0000259" key="2">
    <source>
        <dbReference type="PROSITE" id="PS50011"/>
    </source>
</evidence>
<dbReference type="EMBL" id="BRYB01000379">
    <property type="protein sequence ID" value="GMI28902.1"/>
    <property type="molecule type" value="Genomic_DNA"/>
</dbReference>
<dbReference type="PANTHER" id="PTHR44329">
    <property type="entry name" value="SERINE/THREONINE-PROTEIN KINASE TNNI3K-RELATED"/>
    <property type="match status" value="1"/>
</dbReference>
<comment type="caution">
    <text evidence="3">The sequence shown here is derived from an EMBL/GenBank/DDBJ whole genome shotgun (WGS) entry which is preliminary data.</text>
</comment>
<evidence type="ECO:0000313" key="4">
    <source>
        <dbReference type="Proteomes" id="UP001165060"/>
    </source>
</evidence>
<dbReference type="InterPro" id="IPR001245">
    <property type="entry name" value="Ser-Thr/Tyr_kinase_cat_dom"/>
</dbReference>
<organism evidence="3 4">
    <name type="scientific">Tetraparma gracilis</name>
    <dbReference type="NCBI Taxonomy" id="2962635"/>
    <lineage>
        <taxon>Eukaryota</taxon>
        <taxon>Sar</taxon>
        <taxon>Stramenopiles</taxon>
        <taxon>Ochrophyta</taxon>
        <taxon>Bolidophyceae</taxon>
        <taxon>Parmales</taxon>
        <taxon>Triparmaceae</taxon>
        <taxon>Tetraparma</taxon>
    </lineage>
</organism>
<sequence length="822" mass="91619">MIPSFASIKSVAEGAVKKAALLADTGIFDNVPIVSNVLNIASTIAEVIEGREATDEVLQQCQSLAFTVVPVLDEVGKALEQGVDVDGADGLRKALAAMEVTLEAVQAQVDVYINTYDGTKYAAAAHYEDELKSGLSDLDRQLHLVSVAITGGTYVEVLRNGQMLEELQLGVFGTNAHIEELQASMATKEQVAAMNEKLDAIAASSKKQDRRQRAKSDRNAALEQAEIPAEELELDPELFAQGGFAAVYMVKWVKEVCVAKIISTRNMTLSKRKSLEGGFLKEVAIMKDLKHPSIVRIWGCCTSMEFKLALILEFVERGSLRGVLDERKDLQLNIRISILDDVAQGLAYLCSRPQPIQHKDLKPDNILITTGWRAKVSDFGLSASEVTLSSATGGGHGGGTILYMSPEVHDAEADFVFTEKSDVYSYGMCMWECFTGNIPFLGLLEKQIRRKVCDKDERPELTDPALQGVDDTLVKLIGQCWAPEPAVRPTFNEIKEVIKPLSKGVGHFNKDGSIVRKKLEIDLKNAQAMTLAVEEEKIKLEARLEEERKAAKEKHEEEQRALKLAAEEERKAAQEKLEEEQQAMKLAAEEERSALEARLEEEQQLSKFAVEEVTRKNEIEKEEMERKMKEMKAELESPELRRGKSDVVEMDAGVLWERVKDEAGVEEGTAQVLVGDAMGMAMEGIFLEGDDCDAMDRAVEKADKDKQEWSSKYIEMEEKLSSNENELASLRKKFLKEERSKEEAKEELDSKQKEFRTMEKDFVEAKLQTVQSKGDYDQLQLKHRILEHDYINVKLKLAEACANLDDCRAIVASFAGKSAKRA</sequence>
<reference evidence="3 4" key="1">
    <citation type="journal article" date="2023" name="Commun. Biol.">
        <title>Genome analysis of Parmales, the sister group of diatoms, reveals the evolutionary specialization of diatoms from phago-mixotrophs to photoautotrophs.</title>
        <authorList>
            <person name="Ban H."/>
            <person name="Sato S."/>
            <person name="Yoshikawa S."/>
            <person name="Yamada K."/>
            <person name="Nakamura Y."/>
            <person name="Ichinomiya M."/>
            <person name="Sato N."/>
            <person name="Blanc-Mathieu R."/>
            <person name="Endo H."/>
            <person name="Kuwata A."/>
            <person name="Ogata H."/>
        </authorList>
    </citation>
    <scope>NUCLEOTIDE SEQUENCE [LARGE SCALE GENOMIC DNA]</scope>
</reference>
<dbReference type="Gene3D" id="1.10.510.10">
    <property type="entry name" value="Transferase(Phosphotransferase) domain 1"/>
    <property type="match status" value="1"/>
</dbReference>
<keyword evidence="4" id="KW-1185">Reference proteome</keyword>
<dbReference type="SUPFAM" id="SSF56112">
    <property type="entry name" value="Protein kinase-like (PK-like)"/>
    <property type="match status" value="1"/>
</dbReference>
<protein>
    <recommendedName>
        <fullName evidence="2">Protein kinase domain-containing protein</fullName>
    </recommendedName>
</protein>
<name>A0ABQ6MMY8_9STRA</name>
<dbReference type="Pfam" id="PF07714">
    <property type="entry name" value="PK_Tyr_Ser-Thr"/>
    <property type="match status" value="1"/>
</dbReference>
<dbReference type="SMART" id="SM00220">
    <property type="entry name" value="S_TKc"/>
    <property type="match status" value="1"/>
</dbReference>
<feature type="coiled-coil region" evidence="1">
    <location>
        <begin position="699"/>
        <end position="761"/>
    </location>
</feature>
<dbReference type="InterPro" id="IPR011009">
    <property type="entry name" value="Kinase-like_dom_sf"/>
</dbReference>
<evidence type="ECO:0000256" key="1">
    <source>
        <dbReference type="SAM" id="Coils"/>
    </source>
</evidence>
<keyword evidence="1" id="KW-0175">Coiled coil</keyword>
<dbReference type="PROSITE" id="PS00108">
    <property type="entry name" value="PROTEIN_KINASE_ST"/>
    <property type="match status" value="1"/>
</dbReference>
<dbReference type="PROSITE" id="PS50011">
    <property type="entry name" value="PROTEIN_KINASE_DOM"/>
    <property type="match status" value="1"/>
</dbReference>
<evidence type="ECO:0000313" key="3">
    <source>
        <dbReference type="EMBL" id="GMI28902.1"/>
    </source>
</evidence>
<feature type="domain" description="Protein kinase" evidence="2">
    <location>
        <begin position="233"/>
        <end position="502"/>
    </location>
</feature>
<dbReference type="InterPro" id="IPR008271">
    <property type="entry name" value="Ser/Thr_kinase_AS"/>
</dbReference>
<dbReference type="InterPro" id="IPR051681">
    <property type="entry name" value="Ser/Thr_Kinases-Pseudokinases"/>
</dbReference>